<dbReference type="FunFam" id="3.90.226.10:FF:000001">
    <property type="entry name" value="ATP-dependent Clp protease proteolytic subunit"/>
    <property type="match status" value="1"/>
</dbReference>
<evidence type="ECO:0000256" key="8">
    <source>
        <dbReference type="RuleBase" id="RU003567"/>
    </source>
</evidence>
<dbReference type="Gramene" id="PNW74997">
    <property type="protein sequence ID" value="PNW74997"/>
    <property type="gene ID" value="CHLRE_12g500950v5"/>
</dbReference>
<dbReference type="InterPro" id="IPR018215">
    <property type="entry name" value="ClpP_Ser_AS"/>
</dbReference>
<evidence type="ECO:0000313" key="11">
    <source>
        <dbReference type="Proteomes" id="UP000006906"/>
    </source>
</evidence>
<feature type="active site" evidence="6">
    <location>
        <position position="169"/>
    </location>
</feature>
<dbReference type="HAMAP" id="MF_00444">
    <property type="entry name" value="ClpP"/>
    <property type="match status" value="1"/>
</dbReference>
<feature type="active site" evidence="5">
    <location>
        <position position="144"/>
    </location>
</feature>
<feature type="compositionally biased region" description="Basic and acidic residues" evidence="9">
    <location>
        <begin position="310"/>
        <end position="323"/>
    </location>
</feature>
<dbReference type="InterPro" id="IPR029045">
    <property type="entry name" value="ClpP/crotonase-like_dom_sf"/>
</dbReference>
<proteinExistence type="evidence at protein level"/>
<protein>
    <recommendedName>
        <fullName evidence="8">ATP-dependent Clp protease proteolytic subunit</fullName>
        <ecNumber evidence="7">3.4.21.92</ecNumber>
    </recommendedName>
</protein>
<sequence length="345" mass="38407">MVAAALLGGLQGACPLVAGKRSARRACVPKAQLHDSQRPKGWDRPWIQANSQPIVAPRTAEMQGDPFGLLLRQRIVFLGGEVEDFGADAIISQLLLLDSQDPTKDIKIFINSPGGSVTAGMGIYDAMMLCRADVNTYCFGLAASMGAFLLGAGKRGKRNSMPNSRIMIHQPLGGASGQAVDIEIQAKEIMYHKANLNRIMADYCQQPLSKIEEDTDRDRYMSPLEAKEYGLIDHIIGGEEAVFNVKGSLKKFPKIKEEFVTDKDDMVKRNIMDGDPFLSETPSWRFKSPQTEPYMPSQAPGSRWFRTRKVSKEDYKEMQEQRQAELMAESDDGKKSVKDRIDDAW</sequence>
<dbReference type="GO" id="GO:0004252">
    <property type="term" value="F:serine-type endopeptidase activity"/>
    <property type="evidence" value="ECO:0000318"/>
    <property type="project" value="GO_Central"/>
</dbReference>
<keyword evidence="3 7" id="KW-0378">Hydrolase</keyword>
<dbReference type="GO" id="GO:0009840">
    <property type="term" value="C:chloroplastic endopeptidase Clp complex"/>
    <property type="evidence" value="ECO:0007669"/>
    <property type="project" value="UniProtKB-ARBA"/>
</dbReference>
<dbReference type="AlphaFoldDB" id="A8IJ60"/>
<dbReference type="GO" id="GO:0009368">
    <property type="term" value="C:endopeptidase Clp complex"/>
    <property type="evidence" value="ECO:0000318"/>
    <property type="project" value="GO_Central"/>
</dbReference>
<dbReference type="PROSITE" id="PS00382">
    <property type="entry name" value="CLP_PROTEASE_HIS"/>
    <property type="match status" value="1"/>
</dbReference>
<feature type="compositionally biased region" description="Basic and acidic residues" evidence="9">
    <location>
        <begin position="331"/>
        <end position="345"/>
    </location>
</feature>
<evidence type="ECO:0000313" key="10">
    <source>
        <dbReference type="EMBL" id="PNW74997.1"/>
    </source>
</evidence>
<reference evidence="12 13" key="2">
    <citation type="journal article" date="2021" name="Nat. Plants">
        <title>The cryo-EM structure of the chloroplast ClpP complex.</title>
        <authorList>
            <person name="Wang N."/>
            <person name="Wang Y."/>
            <person name="Zhao Q."/>
            <person name="Zhang X."/>
            <person name="Peng C."/>
            <person name="Peng C."/>
            <person name="Zhang W."/>
            <person name="Liu Y."/>
            <person name="Vallon O."/>
            <person name="Schroda M."/>
            <person name="Cong Y."/>
            <person name="Liu C."/>
        </authorList>
    </citation>
    <scope>STRUCTURE BY ELECTRON MICROSCOPY (3.30 ANGSTROMS) OF 50-345</scope>
</reference>
<dbReference type="GO" id="GO:0009534">
    <property type="term" value="C:chloroplast thylakoid"/>
    <property type="evidence" value="ECO:0007669"/>
    <property type="project" value="UniProtKB-ARBA"/>
</dbReference>
<feature type="region of interest" description="Disordered" evidence="9">
    <location>
        <begin position="280"/>
        <end position="345"/>
    </location>
</feature>
<evidence type="ECO:0000256" key="5">
    <source>
        <dbReference type="PROSITE-ProRule" id="PRU10085"/>
    </source>
</evidence>
<evidence type="ECO:0007829" key="12">
    <source>
        <dbReference type="PDB" id="7EKO"/>
    </source>
</evidence>
<keyword evidence="11" id="KW-1185">Reference proteome</keyword>
<dbReference type="SUPFAM" id="SSF52096">
    <property type="entry name" value="ClpP/crotonase"/>
    <property type="match status" value="1"/>
</dbReference>
<dbReference type="PDB" id="7EKO">
    <property type="method" value="EM"/>
    <property type="resolution" value="3.30 A"/>
    <property type="chains" value="C/E/G=50-345"/>
</dbReference>
<dbReference type="InterPro" id="IPR001907">
    <property type="entry name" value="ClpP"/>
</dbReference>
<evidence type="ECO:0000256" key="2">
    <source>
        <dbReference type="ARBA" id="ARBA00022670"/>
    </source>
</evidence>
<dbReference type="PDB" id="7EKQ">
    <property type="method" value="EM"/>
    <property type="resolution" value="3.60 A"/>
    <property type="chains" value="C/E/G=50-345"/>
</dbReference>
<dbReference type="InterPro" id="IPR023562">
    <property type="entry name" value="ClpP/TepA"/>
</dbReference>
<evidence type="ECO:0000256" key="1">
    <source>
        <dbReference type="ARBA" id="ARBA00007039"/>
    </source>
</evidence>
<accession>A8IJ60</accession>
<dbReference type="EC" id="3.4.21.92" evidence="7"/>
<dbReference type="STRING" id="3055.A8IJ60"/>
<keyword evidence="2 7" id="KW-0645">Protease</keyword>
<evidence type="ECO:0000256" key="6">
    <source>
        <dbReference type="PROSITE-ProRule" id="PRU10086"/>
    </source>
</evidence>
<keyword evidence="4 7" id="KW-0720">Serine protease</keyword>
<dbReference type="EMBL" id="CM008973">
    <property type="protein sequence ID" value="PNW74997.1"/>
    <property type="molecule type" value="Genomic_DNA"/>
</dbReference>
<dbReference type="eggNOG" id="KOG0840">
    <property type="taxonomic scope" value="Eukaryota"/>
</dbReference>
<comment type="similarity">
    <text evidence="1 8">Belongs to the peptidase S14 family.</text>
</comment>
<name>A8IJ60_CHLRE</name>
<dbReference type="HOGENOM" id="CLU_804991_0_0_1"/>
<dbReference type="MEROPS" id="S14.A03"/>
<evidence type="ECO:0000256" key="3">
    <source>
        <dbReference type="ARBA" id="ARBA00022801"/>
    </source>
</evidence>
<reference evidence="10 11" key="1">
    <citation type="journal article" date="2007" name="Science">
        <title>The Chlamydomonas genome reveals the evolution of key animal and plant functions.</title>
        <authorList>
            <person name="Merchant S.S."/>
            <person name="Prochnik S.E."/>
            <person name="Vallon O."/>
            <person name="Harris E.H."/>
            <person name="Karpowicz S.J."/>
            <person name="Witman G.B."/>
            <person name="Terry A."/>
            <person name="Salamov A."/>
            <person name="Fritz-Laylin L.K."/>
            <person name="Marechal-Drouard L."/>
            <person name="Marshall W.F."/>
            <person name="Qu L.H."/>
            <person name="Nelson D.R."/>
            <person name="Sanderfoot A.A."/>
            <person name="Spalding M.H."/>
            <person name="Kapitonov V.V."/>
            <person name="Ren Q."/>
            <person name="Ferris P."/>
            <person name="Lindquist E."/>
            <person name="Shapiro H."/>
            <person name="Lucas S.M."/>
            <person name="Grimwood J."/>
            <person name="Schmutz J."/>
            <person name="Cardol P."/>
            <person name="Cerutti H."/>
            <person name="Chanfreau G."/>
            <person name="Chen C.L."/>
            <person name="Cognat V."/>
            <person name="Croft M.T."/>
            <person name="Dent R."/>
            <person name="Dutcher S."/>
            <person name="Fernandez E."/>
            <person name="Fukuzawa H."/>
            <person name="Gonzalez-Ballester D."/>
            <person name="Gonzalez-Halphen D."/>
            <person name="Hallmann A."/>
            <person name="Hanikenne M."/>
            <person name="Hippler M."/>
            <person name="Inwood W."/>
            <person name="Jabbari K."/>
            <person name="Kalanon M."/>
            <person name="Kuras R."/>
            <person name="Lefebvre P.A."/>
            <person name="Lemaire S.D."/>
            <person name="Lobanov A.V."/>
            <person name="Lohr M."/>
            <person name="Manuell A."/>
            <person name="Meier I."/>
            <person name="Mets L."/>
            <person name="Mittag M."/>
            <person name="Mittelmeier T."/>
            <person name="Moroney J.V."/>
            <person name="Moseley J."/>
            <person name="Napoli C."/>
            <person name="Nedelcu A.M."/>
            <person name="Niyogi K."/>
            <person name="Novoselov S.V."/>
            <person name="Paulsen I.T."/>
            <person name="Pazour G."/>
            <person name="Purton S."/>
            <person name="Ral J.P."/>
            <person name="Riano-Pachon D.M."/>
            <person name="Riekhof W."/>
            <person name="Rymarquis L."/>
            <person name="Schroda M."/>
            <person name="Stern D."/>
            <person name="Umen J."/>
            <person name="Willows R."/>
            <person name="Wilson N."/>
            <person name="Zimmer S.L."/>
            <person name="Allmer J."/>
            <person name="Balk J."/>
            <person name="Bisova K."/>
            <person name="Chen C.J."/>
            <person name="Elias M."/>
            <person name="Gendler K."/>
            <person name="Hauser C."/>
            <person name="Lamb M.R."/>
            <person name="Ledford H."/>
            <person name="Long J.C."/>
            <person name="Minagawa J."/>
            <person name="Page M.D."/>
            <person name="Pan J."/>
            <person name="Pootakham W."/>
            <person name="Roje S."/>
            <person name="Rose A."/>
            <person name="Stahlberg E."/>
            <person name="Terauchi A.M."/>
            <person name="Yang P."/>
            <person name="Ball S."/>
            <person name="Bowler C."/>
            <person name="Dieckmann C.L."/>
            <person name="Gladyshev V.N."/>
            <person name="Green P."/>
            <person name="Jorgensen R."/>
            <person name="Mayfield S."/>
            <person name="Mueller-Roeber B."/>
            <person name="Rajamani S."/>
            <person name="Sayre R.T."/>
            <person name="Brokstein P."/>
            <person name="Dubchak I."/>
            <person name="Goodstein D."/>
            <person name="Hornick L."/>
            <person name="Huang Y.W."/>
            <person name="Jhaveri J."/>
            <person name="Luo Y."/>
            <person name="Martinez D."/>
            <person name="Ngau W.C."/>
            <person name="Otillar B."/>
            <person name="Poliakov A."/>
            <person name="Porter A."/>
            <person name="Szajkowski L."/>
            <person name="Werner G."/>
            <person name="Zhou K."/>
            <person name="Grigoriev I.V."/>
            <person name="Rokhsar D.S."/>
            <person name="Grossman A.R."/>
        </authorList>
    </citation>
    <scope>NUCLEOTIDE SEQUENCE [LARGE SCALE GENOMIC DNA]</scope>
    <source>
        <strain evidence="11">CC-503</strain>
    </source>
</reference>
<dbReference type="NCBIfam" id="NF009205">
    <property type="entry name" value="PRK12553.1"/>
    <property type="match status" value="1"/>
</dbReference>
<dbReference type="NCBIfam" id="NF001368">
    <property type="entry name" value="PRK00277.1"/>
    <property type="match status" value="1"/>
</dbReference>
<dbReference type="OrthoDB" id="2017408at2759"/>
<dbReference type="GO" id="GO:0006515">
    <property type="term" value="P:protein quality control for misfolded or incompletely synthesized proteins"/>
    <property type="evidence" value="ECO:0000318"/>
    <property type="project" value="GO_Central"/>
</dbReference>
<dbReference type="RefSeq" id="XP_001690778.1">
    <property type="nucleotide sequence ID" value="XM_001690726.2"/>
</dbReference>
<dbReference type="Proteomes" id="UP000006906">
    <property type="component" value="Chromosome 12"/>
</dbReference>
<evidence type="ECO:0000256" key="7">
    <source>
        <dbReference type="RuleBase" id="RU000549"/>
    </source>
</evidence>
<dbReference type="GeneID" id="5716386"/>
<dbReference type="ProMEX" id="A8IJ60"/>
<dbReference type="PANTHER" id="PTHR10381:SF50">
    <property type="entry name" value="ATP-DEPENDENT CLP PROTEASE PROTEOLYTIC SUBUNIT 3, CHLOROPLASTIC"/>
    <property type="match status" value="1"/>
</dbReference>
<evidence type="ECO:0007829" key="13">
    <source>
        <dbReference type="PDB" id="7EKQ"/>
    </source>
</evidence>
<dbReference type="Gene3D" id="3.90.226.10">
    <property type="entry name" value="2-enoyl-CoA Hydratase, Chain A, domain 1"/>
    <property type="match status" value="1"/>
</dbReference>
<dbReference type="PANTHER" id="PTHR10381">
    <property type="entry name" value="ATP-DEPENDENT CLP PROTEASE PROTEOLYTIC SUBUNIT"/>
    <property type="match status" value="1"/>
</dbReference>
<dbReference type="OMA" id="PWIQANS"/>
<dbReference type="PROSITE" id="PS00381">
    <property type="entry name" value="CLP_PROTEASE_SER"/>
    <property type="match status" value="1"/>
</dbReference>
<keyword evidence="12 13" id="KW-0002">3D-structure</keyword>
<organism evidence="10 11">
    <name type="scientific">Chlamydomonas reinhardtii</name>
    <name type="common">Chlamydomonas smithii</name>
    <dbReference type="NCBI Taxonomy" id="3055"/>
    <lineage>
        <taxon>Eukaryota</taxon>
        <taxon>Viridiplantae</taxon>
        <taxon>Chlorophyta</taxon>
        <taxon>core chlorophytes</taxon>
        <taxon>Chlorophyceae</taxon>
        <taxon>CS clade</taxon>
        <taxon>Chlamydomonadales</taxon>
        <taxon>Chlamydomonadaceae</taxon>
        <taxon>Chlamydomonas</taxon>
    </lineage>
</organism>
<evidence type="ECO:0000256" key="9">
    <source>
        <dbReference type="SAM" id="MobiDB-lite"/>
    </source>
</evidence>
<dbReference type="PRINTS" id="PR00127">
    <property type="entry name" value="CLPPROTEASEP"/>
</dbReference>
<dbReference type="InterPro" id="IPR033135">
    <property type="entry name" value="ClpP_His_AS"/>
</dbReference>
<dbReference type="CDD" id="cd07017">
    <property type="entry name" value="S14_ClpP_2"/>
    <property type="match status" value="1"/>
</dbReference>
<dbReference type="SMR" id="A8IJ60"/>
<dbReference type="KEGG" id="cre:CHLRE_12g500950v5"/>
<dbReference type="Pfam" id="PF00574">
    <property type="entry name" value="CLP_protease"/>
    <property type="match status" value="1"/>
</dbReference>
<evidence type="ECO:0000256" key="4">
    <source>
        <dbReference type="ARBA" id="ARBA00022825"/>
    </source>
</evidence>
<dbReference type="FunCoup" id="A8IJ60">
    <property type="interactions" value="753"/>
</dbReference>
<dbReference type="PaxDb" id="3055-EDP05224"/>
<dbReference type="EMDB" id="EMD-31173"/>
<dbReference type="EMDB" id="EMD-31171"/>
<dbReference type="GO" id="GO:0004176">
    <property type="term" value="F:ATP-dependent peptidase activity"/>
    <property type="evidence" value="ECO:0000318"/>
    <property type="project" value="GO_Central"/>
</dbReference>
<dbReference type="GO" id="GO:0051117">
    <property type="term" value="F:ATPase binding"/>
    <property type="evidence" value="ECO:0000318"/>
    <property type="project" value="GO_Central"/>
</dbReference>
<gene>
    <name evidence="10" type="ORF">CHLRE_12g500950v5</name>
</gene>
<dbReference type="InParanoid" id="A8IJ60"/>